<keyword evidence="2" id="KW-1185">Reference proteome</keyword>
<reference evidence="3" key="2">
    <citation type="submission" date="2020-04" db="EMBL/GenBank/DDBJ databases">
        <authorList>
            <consortium name="NCBI Genome Project"/>
        </authorList>
    </citation>
    <scope>NUCLEOTIDE SEQUENCE</scope>
    <source>
        <strain evidence="3">CBS 781.70</strain>
    </source>
</reference>
<sequence length="198" mass="22524">MASTSISHTRALFQENTFFGVVIESDVMIWGFYFHLREIGNFTCLILLWINPVPKHIECALEIYRRIELPNLFLRIGSVRDTRQDEPDIYFKMRVLELPFVLLLLLPPPPGATCLHLIAQVTADRIGNRGCCGQRGFRRLVGFAFQQLRAEVFILDPVGNLGFAGPAFLRPVLPEKQIANDEAAFDDHTDDFGHIQAR</sequence>
<organism evidence="1">
    <name type="scientific">Eremomyces bilateralis CBS 781.70</name>
    <dbReference type="NCBI Taxonomy" id="1392243"/>
    <lineage>
        <taxon>Eukaryota</taxon>
        <taxon>Fungi</taxon>
        <taxon>Dikarya</taxon>
        <taxon>Ascomycota</taxon>
        <taxon>Pezizomycotina</taxon>
        <taxon>Dothideomycetes</taxon>
        <taxon>Dothideomycetes incertae sedis</taxon>
        <taxon>Eremomycetales</taxon>
        <taxon>Eremomycetaceae</taxon>
        <taxon>Eremomyces</taxon>
    </lineage>
</organism>
<protein>
    <submittedName>
        <fullName evidence="1 3">Uncharacterized protein</fullName>
    </submittedName>
</protein>
<evidence type="ECO:0000313" key="1">
    <source>
        <dbReference type="EMBL" id="KAF1816295.1"/>
    </source>
</evidence>
<reference evidence="3" key="3">
    <citation type="submission" date="2025-04" db="UniProtKB">
        <authorList>
            <consortium name="RefSeq"/>
        </authorList>
    </citation>
    <scope>IDENTIFICATION</scope>
    <source>
        <strain evidence="3">CBS 781.70</strain>
    </source>
</reference>
<reference evidence="1 3" key="1">
    <citation type="submission" date="2020-01" db="EMBL/GenBank/DDBJ databases">
        <authorList>
            <consortium name="DOE Joint Genome Institute"/>
            <person name="Haridas S."/>
            <person name="Albert R."/>
            <person name="Binder M."/>
            <person name="Bloem J."/>
            <person name="Labutti K."/>
            <person name="Salamov A."/>
            <person name="Andreopoulos B."/>
            <person name="Baker S.E."/>
            <person name="Barry K."/>
            <person name="Bills G."/>
            <person name="Bluhm B.H."/>
            <person name="Cannon C."/>
            <person name="Castanera R."/>
            <person name="Culley D.E."/>
            <person name="Daum C."/>
            <person name="Ezra D."/>
            <person name="Gonzalez J.B."/>
            <person name="Henrissat B."/>
            <person name="Kuo A."/>
            <person name="Liang C."/>
            <person name="Lipzen A."/>
            <person name="Lutzoni F."/>
            <person name="Magnuson J."/>
            <person name="Mondo S."/>
            <person name="Nolan M."/>
            <person name="Ohm R."/>
            <person name="Pangilinan J."/>
            <person name="Park H.-J."/>
            <person name="Ramirez L."/>
            <person name="Alfaro M."/>
            <person name="Sun H."/>
            <person name="Tritt A."/>
            <person name="Yoshinaga Y."/>
            <person name="Zwiers L.-H."/>
            <person name="Turgeon B.G."/>
            <person name="Goodwin S.B."/>
            <person name="Spatafora J.W."/>
            <person name="Crous P.W."/>
            <person name="Grigoriev I.V."/>
        </authorList>
    </citation>
    <scope>NUCLEOTIDE SEQUENCE</scope>
    <source>
        <strain evidence="1 3">CBS 781.70</strain>
    </source>
</reference>
<accession>A0A6G1GDV2</accession>
<name>A0A6G1GDV2_9PEZI</name>
<dbReference type="Proteomes" id="UP000504638">
    <property type="component" value="Unplaced"/>
</dbReference>
<dbReference type="AlphaFoldDB" id="A0A6G1GDV2"/>
<dbReference type="GeneID" id="54414247"/>
<proteinExistence type="predicted"/>
<evidence type="ECO:0000313" key="3">
    <source>
        <dbReference type="RefSeq" id="XP_033537926.1"/>
    </source>
</evidence>
<gene>
    <name evidence="1 3" type="ORF">P152DRAFT_116912</name>
</gene>
<evidence type="ECO:0000313" key="2">
    <source>
        <dbReference type="Proteomes" id="UP000504638"/>
    </source>
</evidence>
<dbReference type="EMBL" id="ML975150">
    <property type="protein sequence ID" value="KAF1816295.1"/>
    <property type="molecule type" value="Genomic_DNA"/>
</dbReference>
<dbReference type="RefSeq" id="XP_033537926.1">
    <property type="nucleotide sequence ID" value="XM_033673677.1"/>
</dbReference>